<evidence type="ECO:0000313" key="2">
    <source>
        <dbReference type="Proteomes" id="UP000323819"/>
    </source>
</evidence>
<comment type="caution">
    <text evidence="1">The sequence shown here is derived from an EMBL/GenBank/DDBJ whole genome shotgun (WGS) entry which is preliminary data.</text>
</comment>
<dbReference type="RefSeq" id="WP_148521528.1">
    <property type="nucleotide sequence ID" value="NZ_VSIJ01000005.1"/>
</dbReference>
<gene>
    <name evidence="1" type="ORF">FXF03_02055</name>
</gene>
<evidence type="ECO:0000313" key="1">
    <source>
        <dbReference type="EMBL" id="TXX67384.1"/>
    </source>
</evidence>
<protein>
    <submittedName>
        <fullName evidence="1">Uncharacterized protein</fullName>
    </submittedName>
</protein>
<dbReference type="EMBL" id="VSIJ01000005">
    <property type="protein sequence ID" value="TXX67384.1"/>
    <property type="molecule type" value="Genomic_DNA"/>
</dbReference>
<accession>A0ABD7STC0</accession>
<sequence length="144" mass="16767">MHLVQVLSHDHWVKKDVFELVAGDVWQLNSQNYLVTGAAYLENGRPIVPCELIEDNEVRLRFDSREKYIHMAMDYVGSSATAFDDDTMMICDLSGETTNIYSPRLPMEELNSFCKRHLNKYEAFFTRHQNKIKNGQSIAMAKFW</sequence>
<dbReference type="AlphaFoldDB" id="A0ABD7STC0"/>
<organism evidence="1 2">
    <name type="scientific">Vibrio cholerae</name>
    <dbReference type="NCBI Taxonomy" id="666"/>
    <lineage>
        <taxon>Bacteria</taxon>
        <taxon>Pseudomonadati</taxon>
        <taxon>Pseudomonadota</taxon>
        <taxon>Gammaproteobacteria</taxon>
        <taxon>Vibrionales</taxon>
        <taxon>Vibrionaceae</taxon>
        <taxon>Vibrio</taxon>
    </lineage>
</organism>
<reference evidence="1 2" key="1">
    <citation type="submission" date="2019-06" db="EMBL/GenBank/DDBJ databases">
        <title>Vibrio cholerae phylogeny based on whole-genome sequencing reveals genetic diversity and population strucutre.</title>
        <authorList>
            <person name="Zhiqiu Y."/>
            <person name="Bin L."/>
            <person name="Lingyan J."/>
        </authorList>
    </citation>
    <scope>NUCLEOTIDE SEQUENCE [LARGE SCALE GENOMIC DNA]</scope>
    <source>
        <strain evidence="1 2">N2814</strain>
    </source>
</reference>
<name>A0ABD7STC0_VIBCL</name>
<proteinExistence type="predicted"/>
<dbReference type="Proteomes" id="UP000323819">
    <property type="component" value="Unassembled WGS sequence"/>
</dbReference>